<feature type="transmembrane region" description="Helical" evidence="1">
    <location>
        <begin position="12"/>
        <end position="33"/>
    </location>
</feature>
<organism evidence="2 3">
    <name type="scientific">Collinsella stercoris DSM 13279</name>
    <dbReference type="NCBI Taxonomy" id="445975"/>
    <lineage>
        <taxon>Bacteria</taxon>
        <taxon>Bacillati</taxon>
        <taxon>Actinomycetota</taxon>
        <taxon>Coriobacteriia</taxon>
        <taxon>Coriobacteriales</taxon>
        <taxon>Coriobacteriaceae</taxon>
        <taxon>Collinsella</taxon>
    </lineage>
</organism>
<feature type="transmembrane region" description="Helical" evidence="1">
    <location>
        <begin position="71"/>
        <end position="94"/>
    </location>
</feature>
<name>B6GDB3_9ACTN</name>
<evidence type="ECO:0000256" key="1">
    <source>
        <dbReference type="SAM" id="Phobius"/>
    </source>
</evidence>
<keyword evidence="1" id="KW-0812">Transmembrane</keyword>
<evidence type="ECO:0000313" key="3">
    <source>
        <dbReference type="Proteomes" id="UP000003560"/>
    </source>
</evidence>
<keyword evidence="1" id="KW-0472">Membrane</keyword>
<keyword evidence="1" id="KW-1133">Transmembrane helix</keyword>
<dbReference type="OrthoDB" id="3197355at2"/>
<keyword evidence="3" id="KW-1185">Reference proteome</keyword>
<dbReference type="GeneID" id="98002178"/>
<dbReference type="Proteomes" id="UP000003560">
    <property type="component" value="Unassembled WGS sequence"/>
</dbReference>
<dbReference type="AlphaFoldDB" id="B6GDB3"/>
<reference evidence="2 3" key="1">
    <citation type="submission" date="2008-10" db="EMBL/GenBank/DDBJ databases">
        <title>Draft genome sequence of Collinsella stercoris (DSM 13279).</title>
        <authorList>
            <person name="Sudarsanam P."/>
            <person name="Ley R."/>
            <person name="Guruge J."/>
            <person name="Turnbaugh P.J."/>
            <person name="Mahowald M."/>
            <person name="Liep D."/>
            <person name="Gordon J."/>
        </authorList>
    </citation>
    <scope>NUCLEOTIDE SEQUENCE [LARGE SCALE GENOMIC DNA]</scope>
    <source>
        <strain evidence="2 3">DSM 13279</strain>
    </source>
</reference>
<dbReference type="EMBL" id="ABXJ01000125">
    <property type="protein sequence ID" value="EEA89729.1"/>
    <property type="molecule type" value="Genomic_DNA"/>
</dbReference>
<dbReference type="RefSeq" id="WP_006721721.1">
    <property type="nucleotide sequence ID" value="NZ_CP085935.1"/>
</dbReference>
<sequence length="98" mass="10029">MLQLGPIHALPLIGGVVLGIAGFAPLAAMVLLVRAKRIKGSIGKGLAAIALSFTFLMAALALVWAGAPQDILVVTIGVLGGFLIMWAALAVIAMSRRL</sequence>
<reference evidence="2 3" key="2">
    <citation type="submission" date="2008-10" db="EMBL/GenBank/DDBJ databases">
        <authorList>
            <person name="Fulton L."/>
            <person name="Clifton S."/>
            <person name="Fulton B."/>
            <person name="Xu J."/>
            <person name="Minx P."/>
            <person name="Pepin K.H."/>
            <person name="Johnson M."/>
            <person name="Thiruvilangam P."/>
            <person name="Bhonagiri V."/>
            <person name="Nash W.E."/>
            <person name="Mardis E.R."/>
            <person name="Wilson R.K."/>
        </authorList>
    </citation>
    <scope>NUCLEOTIDE SEQUENCE [LARGE SCALE GENOMIC DNA]</scope>
    <source>
        <strain evidence="2 3">DSM 13279</strain>
    </source>
</reference>
<dbReference type="HOGENOM" id="CLU_2354915_0_0_11"/>
<comment type="caution">
    <text evidence="2">The sequence shown here is derived from an EMBL/GenBank/DDBJ whole genome shotgun (WGS) entry which is preliminary data.</text>
</comment>
<feature type="transmembrane region" description="Helical" evidence="1">
    <location>
        <begin position="45"/>
        <end position="65"/>
    </location>
</feature>
<accession>B6GDB3</accession>
<dbReference type="STRING" id="445975.COLSTE_02091"/>
<proteinExistence type="predicted"/>
<gene>
    <name evidence="2" type="ORF">COLSTE_02091</name>
</gene>
<protein>
    <submittedName>
        <fullName evidence="2">Uncharacterized protein</fullName>
    </submittedName>
</protein>
<evidence type="ECO:0000313" key="2">
    <source>
        <dbReference type="EMBL" id="EEA89729.1"/>
    </source>
</evidence>